<keyword evidence="2" id="KW-1133">Transmembrane helix</keyword>
<evidence type="ECO:0000313" key="3">
    <source>
        <dbReference type="EMBL" id="KAL3776554.1"/>
    </source>
</evidence>
<keyword evidence="2" id="KW-0472">Membrane</keyword>
<evidence type="ECO:0000256" key="2">
    <source>
        <dbReference type="SAM" id="Phobius"/>
    </source>
</evidence>
<feature type="compositionally biased region" description="Polar residues" evidence="1">
    <location>
        <begin position="562"/>
        <end position="583"/>
    </location>
</feature>
<feature type="compositionally biased region" description="Polar residues" evidence="1">
    <location>
        <begin position="678"/>
        <end position="692"/>
    </location>
</feature>
<sequence length="1794" mass="198307">MYCNILMTRLTFAPMTNRTLHRIKTNFQLFNYINCIMHSISITIAAALLLPSTTYGFVTPSTQQPDAVWILRPIHNPSKHATATVSTHGKKRRLLPSSSSLFTTNDPEDTNIYLDDESSCAFFQRRSSSSLSTPSSSFSTDKHPVVRQWLLYHLPKLKPKDVEIYTKRLVEDGFDSGEMLEEVVEDDLEFMKVAHQRALGKKLQKGRGVEQAKGVAKALDVLSIGDEERPVVSVTEEECEGEEECFDITRNRFPERTRSLSSGLTSSNTAAAVAAAMKKKEILGGAAARNINPGANVAKKQSLEDCEGEECFDITRNRFAERTRSLSTGLSPSNTAAVGKKQTSSGTIATKLDQDDANAAAEKQSSEVRYIEDCEGEEECFDITQSTFQERTKSLSTGSPSNTVRSIERERAVTDFLPKRQREGHYDITQNLFPEQRRAASTFSNLAFGKVDAATTVERNPDTEVFDITQNLFPKQRASASAFRVDEKSEMNNRPPPQSMDGSFVLDINKVQTSGDRAALSLSVNSGPTKSEVDALKSAADEGSVVELASGAKVKAGRESTEPSSDITQQHFASERPSASVNTGGVRRTSFELSDEYVDITKQHFRDRSSFSQLVNSGTKKENTTYGSWDESRLLPMPERTKDASWRWRKTSKSEYLDKPRFSSDLSPPSFGKPGLSESRQPLSTTANMEPRQRFNTSEASYRDIITSADRRPLSATANAATQQRFNTSAEIYRDSSVSLEPQPLSVRANAAPKQRFNTAEADSNPSSSPLVSSIAYAPPRMRLKTSEEGYKNNPVLSRREPLEANAAPEQRFKTKGKTTCDMKSSFFSSTDSKDARPLLDVHSNKSRFNIVGRKTLLSSVKEEVGIDIPRAFSSSIEMVTVSPGKNLTATRASQYVDDVRFSTELSSPSKVTNVTASKGLDTNSADKPRFSTNLLGPSSDATPKVQSKTEPPLSMTIHSTSDRFNTTKKSSSLFASQTVGFDVPRAFTRNIDMVTTSEAKKGNNEDSDVDKITFSLNLSVSTAVKNVTTTRPTAEEEFGPDVYSFSPILSESTTIREVDYSQSKSQVDVAPMVDRNQFSSDLTRLASPRVSKSTSRHPSENEGVPLVDENRFSSDLTRVSNAKHKPGAAMKSTPHRKLDENLGIDLNLFSPVPNLAPPSKVRVGKSSDSQQDSADQLLDLSSRNTVNVVTTKPARSAHAANSKDPFVDLPTFSKPETLIGPLRVRDLTKAAAGNGDDLGVDRVGFSPASKLRPPSQVRLLRPKTEPMKEPKIRAPHVNPYFLQLALDKVAQKIAPKEEVSADKFLDLTSQYTVNNSSMTALGQHAIRSDDPYVDVAKFSNPSEFAPPSKVKTYRAVGGENADEEDYFDITRASLSGGSLARNVSSVRDAISAAKPSKMSLDQSSSLLRNMSSIRDAITASKPKAESLQFDSLEDEVQHWLLSRLSYLDNHTAALYTERLIEDGFDSSEMLEEILENDLKFMDNVDRESLIFRMDLKYWLLAYLPNLEEADITLYSTKLIDDGFDSFEMLDELTKDDVSFMKAAHRQELTRQLPKRTNNILTESNAEFFEEASFDITREAFRERPSLAAVPNHHESSANQPQRSQSALAFEEESFDITRVAFSDRPQQPQVELQTDQSQSSVVDRNNIADKAVAPKAELYQFYISRGLSGEQAAELADFYTVWTNEERLFTCIFTCPISGESFIAGSWKEGGEVVADGSLYWYKTKKAAQHAAAAKALDCISFLECQGTGNNKPTQRCQDSPYSTDDGPSISSLLPSGVLLPTPRYQLEEEDVQ</sequence>
<feature type="region of interest" description="Disordered" evidence="1">
    <location>
        <begin position="1751"/>
        <end position="1778"/>
    </location>
</feature>
<dbReference type="Proteomes" id="UP001530400">
    <property type="component" value="Unassembled WGS sequence"/>
</dbReference>
<feature type="region of interest" description="Disordered" evidence="1">
    <location>
        <begin position="1080"/>
        <end position="1137"/>
    </location>
</feature>
<feature type="compositionally biased region" description="Polar residues" evidence="1">
    <location>
        <begin position="915"/>
        <end position="924"/>
    </location>
</feature>
<feature type="compositionally biased region" description="Polar residues" evidence="1">
    <location>
        <begin position="325"/>
        <end position="348"/>
    </location>
</feature>
<feature type="compositionally biased region" description="Polar residues" evidence="1">
    <location>
        <begin position="1751"/>
        <end position="1764"/>
    </location>
</feature>
<accession>A0ABD3NL56</accession>
<feature type="region of interest" description="Disordered" evidence="1">
    <location>
        <begin position="483"/>
        <end position="502"/>
    </location>
</feature>
<evidence type="ECO:0000313" key="4">
    <source>
        <dbReference type="Proteomes" id="UP001530400"/>
    </source>
</evidence>
<dbReference type="EMBL" id="JALLPJ020001094">
    <property type="protein sequence ID" value="KAL3776554.1"/>
    <property type="molecule type" value="Genomic_DNA"/>
</dbReference>
<proteinExistence type="predicted"/>
<feature type="region of interest" description="Disordered" evidence="1">
    <location>
        <begin position="915"/>
        <end position="956"/>
    </location>
</feature>
<organism evidence="3 4">
    <name type="scientific">Cyclotella atomus</name>
    <dbReference type="NCBI Taxonomy" id="382360"/>
    <lineage>
        <taxon>Eukaryota</taxon>
        <taxon>Sar</taxon>
        <taxon>Stramenopiles</taxon>
        <taxon>Ochrophyta</taxon>
        <taxon>Bacillariophyta</taxon>
        <taxon>Coscinodiscophyceae</taxon>
        <taxon>Thalassiosirophycidae</taxon>
        <taxon>Stephanodiscales</taxon>
        <taxon>Stephanodiscaceae</taxon>
        <taxon>Cyclotella</taxon>
    </lineage>
</organism>
<feature type="transmembrane region" description="Helical" evidence="2">
    <location>
        <begin position="29"/>
        <end position="50"/>
    </location>
</feature>
<protein>
    <recommendedName>
        <fullName evidence="5">DRBM domain-containing protein</fullName>
    </recommendedName>
</protein>
<name>A0ABD3NL56_9STRA</name>
<keyword evidence="4" id="KW-1185">Reference proteome</keyword>
<feature type="region of interest" description="Disordered" evidence="1">
    <location>
        <begin position="658"/>
        <end position="692"/>
    </location>
</feature>
<reference evidence="3 4" key="1">
    <citation type="submission" date="2024-10" db="EMBL/GenBank/DDBJ databases">
        <title>Updated reference genomes for cyclostephanoid diatoms.</title>
        <authorList>
            <person name="Roberts W.R."/>
            <person name="Alverson A.J."/>
        </authorList>
    </citation>
    <scope>NUCLEOTIDE SEQUENCE [LARGE SCALE GENOMIC DNA]</scope>
    <source>
        <strain evidence="3 4">AJA010-31</strain>
    </source>
</reference>
<keyword evidence="2" id="KW-0812">Transmembrane</keyword>
<feature type="compositionally biased region" description="Polar residues" evidence="1">
    <location>
        <begin position="931"/>
        <end position="950"/>
    </location>
</feature>
<feature type="region of interest" description="Disordered" evidence="1">
    <location>
        <begin position="1158"/>
        <end position="1181"/>
    </location>
</feature>
<feature type="compositionally biased region" description="Low complexity" evidence="1">
    <location>
        <begin position="1167"/>
        <end position="1181"/>
    </location>
</feature>
<gene>
    <name evidence="3" type="ORF">ACHAWO_001738</name>
</gene>
<feature type="region of interest" description="Disordered" evidence="1">
    <location>
        <begin position="324"/>
        <end position="348"/>
    </location>
</feature>
<feature type="region of interest" description="Disordered" evidence="1">
    <location>
        <begin position="556"/>
        <end position="584"/>
    </location>
</feature>
<evidence type="ECO:0000256" key="1">
    <source>
        <dbReference type="SAM" id="MobiDB-lite"/>
    </source>
</evidence>
<comment type="caution">
    <text evidence="3">The sequence shown here is derived from an EMBL/GenBank/DDBJ whole genome shotgun (WGS) entry which is preliminary data.</text>
</comment>
<evidence type="ECO:0008006" key="5">
    <source>
        <dbReference type="Google" id="ProtNLM"/>
    </source>
</evidence>